<evidence type="ECO:0000313" key="8">
    <source>
        <dbReference type="Proteomes" id="UP000664628"/>
    </source>
</evidence>
<proteinExistence type="predicted"/>
<protein>
    <submittedName>
        <fullName evidence="7">Response regulator transcription factor</fullName>
    </submittedName>
</protein>
<evidence type="ECO:0000259" key="6">
    <source>
        <dbReference type="PROSITE" id="PS50043"/>
    </source>
</evidence>
<feature type="chain" id="PRO_5047093673" evidence="5">
    <location>
        <begin position="24"/>
        <end position="409"/>
    </location>
</feature>
<gene>
    <name evidence="7" type="ORF">J2I46_06275</name>
</gene>
<dbReference type="PANTHER" id="PTHR44688">
    <property type="entry name" value="DNA-BINDING TRANSCRIPTIONAL ACTIVATOR DEVR_DOSR"/>
    <property type="match status" value="1"/>
</dbReference>
<keyword evidence="4" id="KW-1133">Transmembrane helix</keyword>
<dbReference type="InterPro" id="IPR036388">
    <property type="entry name" value="WH-like_DNA-bd_sf"/>
</dbReference>
<evidence type="ECO:0000313" key="7">
    <source>
        <dbReference type="EMBL" id="MBO0948181.1"/>
    </source>
</evidence>
<dbReference type="CDD" id="cd06170">
    <property type="entry name" value="LuxR_C_like"/>
    <property type="match status" value="1"/>
</dbReference>
<dbReference type="SUPFAM" id="SSF46894">
    <property type="entry name" value="C-terminal effector domain of the bipartite response regulators"/>
    <property type="match status" value="1"/>
</dbReference>
<keyword evidence="4" id="KW-0812">Transmembrane</keyword>
<evidence type="ECO:0000256" key="3">
    <source>
        <dbReference type="ARBA" id="ARBA00023163"/>
    </source>
</evidence>
<keyword evidence="8" id="KW-1185">Reference proteome</keyword>
<feature type="signal peptide" evidence="5">
    <location>
        <begin position="1"/>
        <end position="23"/>
    </location>
</feature>
<sequence length="409" mass="46756">MPSCFMCWFYVLLMGFCHSTAWGQSTPFQQIEERVYAYNNALQYEKSQALLLPILSNSSYSADDHYQAAILLSYTYKRLLDYTTTLQFLGEAEQLASRTNTPAVNTANVLAQKAFVYFDTHAYAKSENLMGRLAKTNFRYISQEDRAKLIHQQGYLLFLDKRYPAAEATYDRALADLRVASGCDLPMILVKKMQLYAAMNRMNLALKAFKTSNRCADSCGIIKYRIYAYDELSLIYKRRKDMAGFAAVNQVLDSLNEVYSRSEKIADLHNQKETIKQQAFARQLDDQRRLNWLTGVGSLSGLVVLLLIGLLMFRKQQRRLASEQDQLQLPVDLAVINDPVTPVSIAQKNTSALSERQQLVVAYLLKGRSNREIADAMCISENTVKYHIKNIYDELDVKNRAELLARLRD</sequence>
<dbReference type="InterPro" id="IPR016032">
    <property type="entry name" value="Sig_transdc_resp-reg_C-effctor"/>
</dbReference>
<dbReference type="InterPro" id="IPR000792">
    <property type="entry name" value="Tscrpt_reg_LuxR_C"/>
</dbReference>
<feature type="domain" description="HTH luxR-type" evidence="6">
    <location>
        <begin position="346"/>
        <end position="409"/>
    </location>
</feature>
<dbReference type="PANTHER" id="PTHR44688:SF16">
    <property type="entry name" value="DNA-BINDING TRANSCRIPTIONAL ACTIVATOR DEVR_DOSR"/>
    <property type="match status" value="1"/>
</dbReference>
<dbReference type="Proteomes" id="UP000664628">
    <property type="component" value="Unassembled WGS sequence"/>
</dbReference>
<dbReference type="PRINTS" id="PR00038">
    <property type="entry name" value="HTHLUXR"/>
</dbReference>
<dbReference type="SUPFAM" id="SSF48452">
    <property type="entry name" value="TPR-like"/>
    <property type="match status" value="1"/>
</dbReference>
<keyword evidence="2" id="KW-0238">DNA-binding</keyword>
<dbReference type="InterPro" id="IPR011990">
    <property type="entry name" value="TPR-like_helical_dom_sf"/>
</dbReference>
<dbReference type="Pfam" id="PF00196">
    <property type="entry name" value="GerE"/>
    <property type="match status" value="1"/>
</dbReference>
<comment type="caution">
    <text evidence="7">The sequence shown here is derived from an EMBL/GenBank/DDBJ whole genome shotgun (WGS) entry which is preliminary data.</text>
</comment>
<dbReference type="Gene3D" id="1.25.40.10">
    <property type="entry name" value="Tetratricopeptide repeat domain"/>
    <property type="match status" value="1"/>
</dbReference>
<keyword evidence="3" id="KW-0804">Transcription</keyword>
<name>A0ABS3JFH1_9BACT</name>
<dbReference type="RefSeq" id="WP_207328147.1">
    <property type="nucleotide sequence ID" value="NZ_JAFMYW010000002.1"/>
</dbReference>
<evidence type="ECO:0000256" key="1">
    <source>
        <dbReference type="ARBA" id="ARBA00023015"/>
    </source>
</evidence>
<dbReference type="SMART" id="SM00421">
    <property type="entry name" value="HTH_LUXR"/>
    <property type="match status" value="1"/>
</dbReference>
<accession>A0ABS3JFH1</accession>
<keyword evidence="1" id="KW-0805">Transcription regulation</keyword>
<evidence type="ECO:0000256" key="2">
    <source>
        <dbReference type="ARBA" id="ARBA00023125"/>
    </source>
</evidence>
<reference evidence="7 8" key="1">
    <citation type="submission" date="2021-03" db="EMBL/GenBank/DDBJ databases">
        <title>Fibrella sp. HMF5405 genome sequencing and assembly.</title>
        <authorList>
            <person name="Kang H."/>
            <person name="Kim H."/>
            <person name="Bae S."/>
            <person name="Joh K."/>
        </authorList>
    </citation>
    <scope>NUCLEOTIDE SEQUENCE [LARGE SCALE GENOMIC DNA]</scope>
    <source>
        <strain evidence="7 8">HMF5405</strain>
    </source>
</reference>
<organism evidence="7 8">
    <name type="scientific">Fibrella forsythiae</name>
    <dbReference type="NCBI Taxonomy" id="2817061"/>
    <lineage>
        <taxon>Bacteria</taxon>
        <taxon>Pseudomonadati</taxon>
        <taxon>Bacteroidota</taxon>
        <taxon>Cytophagia</taxon>
        <taxon>Cytophagales</taxon>
        <taxon>Spirosomataceae</taxon>
        <taxon>Fibrella</taxon>
    </lineage>
</organism>
<feature type="transmembrane region" description="Helical" evidence="4">
    <location>
        <begin position="292"/>
        <end position="313"/>
    </location>
</feature>
<dbReference type="EMBL" id="JAFMYW010000002">
    <property type="protein sequence ID" value="MBO0948181.1"/>
    <property type="molecule type" value="Genomic_DNA"/>
</dbReference>
<keyword evidence="5" id="KW-0732">Signal</keyword>
<dbReference type="Gene3D" id="1.10.10.10">
    <property type="entry name" value="Winged helix-like DNA-binding domain superfamily/Winged helix DNA-binding domain"/>
    <property type="match status" value="1"/>
</dbReference>
<dbReference type="PROSITE" id="PS50043">
    <property type="entry name" value="HTH_LUXR_2"/>
    <property type="match status" value="1"/>
</dbReference>
<evidence type="ECO:0000256" key="4">
    <source>
        <dbReference type="SAM" id="Phobius"/>
    </source>
</evidence>
<keyword evidence="4" id="KW-0472">Membrane</keyword>
<evidence type="ECO:0000256" key="5">
    <source>
        <dbReference type="SAM" id="SignalP"/>
    </source>
</evidence>